<organism evidence="2 3">
    <name type="scientific">Clostridium chromiireducens</name>
    <dbReference type="NCBI Taxonomy" id="225345"/>
    <lineage>
        <taxon>Bacteria</taxon>
        <taxon>Bacillati</taxon>
        <taxon>Bacillota</taxon>
        <taxon>Clostridia</taxon>
        <taxon>Eubacteriales</taxon>
        <taxon>Clostridiaceae</taxon>
        <taxon>Clostridium</taxon>
    </lineage>
</organism>
<comment type="caution">
    <text evidence="2">The sequence shown here is derived from an EMBL/GenBank/DDBJ whole genome shotgun (WGS) entry which is preliminary data.</text>
</comment>
<gene>
    <name evidence="2" type="ORF">GKZ28_27445</name>
</gene>
<dbReference type="Proteomes" id="UP000656077">
    <property type="component" value="Unassembled WGS sequence"/>
</dbReference>
<dbReference type="RefSeq" id="WP_160361765.1">
    <property type="nucleotide sequence ID" value="NZ_WSRQ01000128.1"/>
</dbReference>
<feature type="transmembrane region" description="Helical" evidence="1">
    <location>
        <begin position="6"/>
        <end position="26"/>
    </location>
</feature>
<name>A0A964W5H5_9CLOT</name>
<evidence type="ECO:0000313" key="3">
    <source>
        <dbReference type="Proteomes" id="UP000656077"/>
    </source>
</evidence>
<evidence type="ECO:0000256" key="1">
    <source>
        <dbReference type="SAM" id="Phobius"/>
    </source>
</evidence>
<dbReference type="EMBL" id="WSRQ01000128">
    <property type="protein sequence ID" value="MVX67360.1"/>
    <property type="molecule type" value="Genomic_DNA"/>
</dbReference>
<keyword evidence="1" id="KW-0472">Membrane</keyword>
<keyword evidence="1" id="KW-0812">Transmembrane</keyword>
<sequence>MGFDYNGIILTFINFLLLFIVIAVMLKGVSKYKESLNKNKQLDKKFTEVLNEFIKKKIE</sequence>
<reference evidence="2" key="1">
    <citation type="submission" date="2019-12" db="EMBL/GenBank/DDBJ databases">
        <title>Microbes associate with the intestines of laboratory mice.</title>
        <authorList>
            <person name="Navarre W."/>
            <person name="Wong E."/>
        </authorList>
    </citation>
    <scope>NUCLEOTIDE SEQUENCE</scope>
    <source>
        <strain evidence="2">NM79_F5</strain>
    </source>
</reference>
<evidence type="ECO:0000313" key="2">
    <source>
        <dbReference type="EMBL" id="MVX67360.1"/>
    </source>
</evidence>
<dbReference type="AlphaFoldDB" id="A0A964W5H5"/>
<proteinExistence type="predicted"/>
<accession>A0A964W5H5</accession>
<protein>
    <submittedName>
        <fullName evidence="2">Uncharacterized protein</fullName>
    </submittedName>
</protein>
<keyword evidence="1" id="KW-1133">Transmembrane helix</keyword>